<keyword evidence="1" id="KW-1133">Transmembrane helix</keyword>
<keyword evidence="1" id="KW-0472">Membrane</keyword>
<evidence type="ECO:0000256" key="1">
    <source>
        <dbReference type="SAM" id="Phobius"/>
    </source>
</evidence>
<dbReference type="Proteomes" id="UP000608530">
    <property type="component" value="Unassembled WGS sequence"/>
</dbReference>
<keyword evidence="1" id="KW-0812">Transmembrane</keyword>
<keyword evidence="4" id="KW-1185">Reference proteome</keyword>
<evidence type="ECO:0000259" key="2">
    <source>
        <dbReference type="Pfam" id="PF02464"/>
    </source>
</evidence>
<evidence type="ECO:0000313" key="4">
    <source>
        <dbReference type="Proteomes" id="UP000608530"/>
    </source>
</evidence>
<proteinExistence type="predicted"/>
<comment type="caution">
    <text evidence="3">The sequence shown here is derived from an EMBL/GenBank/DDBJ whole genome shotgun (WGS) entry which is preliminary data.</text>
</comment>
<dbReference type="RefSeq" id="WP_200115522.1">
    <property type="nucleotide sequence ID" value="NZ_JAEHOH010000012.1"/>
</dbReference>
<dbReference type="SUPFAM" id="SSF142433">
    <property type="entry name" value="CinA-like"/>
    <property type="match status" value="1"/>
</dbReference>
<dbReference type="Gene3D" id="3.90.950.20">
    <property type="entry name" value="CinA-like"/>
    <property type="match status" value="1"/>
</dbReference>
<dbReference type="Pfam" id="PF02464">
    <property type="entry name" value="CinA"/>
    <property type="match status" value="1"/>
</dbReference>
<sequence length="174" mass="17672">MGGTAARVLASARRLGARVAVAESLTGGLLAAAIVSVPGASLVFSGGVVAYDTRLKHSLLDVDAALLAERGPVDPEVARQMARGARVACGVPPHPGSEVRPADFGIATTGVAGPDPDPRTGTPPGTVWLGVSGPRGERALELRLSGDRAEIRALTVLAALQELAIEMGDAADRR</sequence>
<reference evidence="3" key="1">
    <citation type="submission" date="2020-12" db="EMBL/GenBank/DDBJ databases">
        <title>Leucobacter sp. CAS1, isolated from Chromium sludge.</title>
        <authorList>
            <person name="Xu Z."/>
        </authorList>
    </citation>
    <scope>NUCLEOTIDE SEQUENCE</scope>
    <source>
        <strain evidence="3">CSA1</strain>
    </source>
</reference>
<dbReference type="InterPro" id="IPR036653">
    <property type="entry name" value="CinA-like_C"/>
</dbReference>
<name>A0A934Q7W3_9MICO</name>
<dbReference type="EMBL" id="JAEHOH010000012">
    <property type="protein sequence ID" value="MBK0419333.1"/>
    <property type="molecule type" value="Genomic_DNA"/>
</dbReference>
<organism evidence="3 4">
    <name type="scientific">Leucobacter chromiisoli</name>
    <dbReference type="NCBI Taxonomy" id="2796471"/>
    <lineage>
        <taxon>Bacteria</taxon>
        <taxon>Bacillati</taxon>
        <taxon>Actinomycetota</taxon>
        <taxon>Actinomycetes</taxon>
        <taxon>Micrococcales</taxon>
        <taxon>Microbacteriaceae</taxon>
        <taxon>Leucobacter</taxon>
    </lineage>
</organism>
<evidence type="ECO:0000313" key="3">
    <source>
        <dbReference type="EMBL" id="MBK0419333.1"/>
    </source>
</evidence>
<protein>
    <submittedName>
        <fullName evidence="3">CinA family protein</fullName>
    </submittedName>
</protein>
<accession>A0A934Q7W3</accession>
<dbReference type="NCBIfam" id="TIGR00199">
    <property type="entry name" value="PncC_domain"/>
    <property type="match status" value="1"/>
</dbReference>
<dbReference type="AlphaFoldDB" id="A0A934Q7W3"/>
<dbReference type="InterPro" id="IPR008136">
    <property type="entry name" value="CinA_C"/>
</dbReference>
<feature type="domain" description="CinA C-terminal" evidence="2">
    <location>
        <begin position="5"/>
        <end position="164"/>
    </location>
</feature>
<gene>
    <name evidence="3" type="ORF">JD276_09830</name>
</gene>
<feature type="transmembrane region" description="Helical" evidence="1">
    <location>
        <begin position="29"/>
        <end position="51"/>
    </location>
</feature>